<dbReference type="Proteomes" id="UP000218644">
    <property type="component" value="Unassembled WGS sequence"/>
</dbReference>
<dbReference type="GO" id="GO:0015385">
    <property type="term" value="F:sodium:proton antiporter activity"/>
    <property type="evidence" value="ECO:0007669"/>
    <property type="project" value="TreeGrafter"/>
</dbReference>
<protein>
    <submittedName>
        <fullName evidence="3">Na+/H+ antiporter subunit G</fullName>
    </submittedName>
</protein>
<gene>
    <name evidence="3" type="ORF">CK623_08220</name>
</gene>
<dbReference type="PANTHER" id="PTHR34703:SF1">
    <property type="entry name" value="ANTIPORTER SUBUNIT MNHG2-RELATED"/>
    <property type="match status" value="1"/>
</dbReference>
<keyword evidence="2" id="KW-0472">Membrane</keyword>
<organism evidence="3 4">
    <name type="scientific">Vandammella animalimorsus</name>
    <dbReference type="NCBI Taxonomy" id="2029117"/>
    <lineage>
        <taxon>Bacteria</taxon>
        <taxon>Pseudomonadati</taxon>
        <taxon>Pseudomonadota</taxon>
        <taxon>Betaproteobacteria</taxon>
        <taxon>Burkholderiales</taxon>
        <taxon>Comamonadaceae</taxon>
        <taxon>Vandammella</taxon>
    </lineage>
</organism>
<feature type="region of interest" description="Disordered" evidence="1">
    <location>
        <begin position="126"/>
        <end position="184"/>
    </location>
</feature>
<keyword evidence="2" id="KW-0812">Transmembrane</keyword>
<evidence type="ECO:0000256" key="2">
    <source>
        <dbReference type="SAM" id="Phobius"/>
    </source>
</evidence>
<evidence type="ECO:0000313" key="3">
    <source>
        <dbReference type="EMBL" id="PAT39828.1"/>
    </source>
</evidence>
<reference evidence="3 4" key="1">
    <citation type="submission" date="2017-08" db="EMBL/GenBank/DDBJ databases">
        <title>WGS of Clinical strains of the CDC Group NO-1 linked to zoonotic infections in humans.</title>
        <authorList>
            <person name="Bernier A.-M."/>
            <person name="Bernard K."/>
        </authorList>
    </citation>
    <scope>NUCLEOTIDE SEQUENCE [LARGE SCALE GENOMIC DNA]</scope>
    <source>
        <strain evidence="3 4">NML79-0751</strain>
    </source>
</reference>
<feature type="compositionally biased region" description="Pro residues" evidence="1">
    <location>
        <begin position="175"/>
        <end position="184"/>
    </location>
</feature>
<dbReference type="PANTHER" id="PTHR34703">
    <property type="entry name" value="ANTIPORTER SUBUNIT MNHG2-RELATED"/>
    <property type="match status" value="1"/>
</dbReference>
<dbReference type="EMBL" id="NSJD01000012">
    <property type="protein sequence ID" value="PAT39828.1"/>
    <property type="molecule type" value="Genomic_DNA"/>
</dbReference>
<dbReference type="Pfam" id="PF03334">
    <property type="entry name" value="PhaG_MnhG_YufB"/>
    <property type="match status" value="1"/>
</dbReference>
<dbReference type="InterPro" id="IPR005133">
    <property type="entry name" value="PhaG_MnhG_YufB"/>
</dbReference>
<evidence type="ECO:0000313" key="4">
    <source>
        <dbReference type="Proteomes" id="UP000218644"/>
    </source>
</evidence>
<feature type="transmembrane region" description="Helical" evidence="2">
    <location>
        <begin position="48"/>
        <end position="69"/>
    </location>
</feature>
<proteinExistence type="predicted"/>
<feature type="compositionally biased region" description="Basic and acidic residues" evidence="1">
    <location>
        <begin position="137"/>
        <end position="158"/>
    </location>
</feature>
<evidence type="ECO:0000256" key="1">
    <source>
        <dbReference type="SAM" id="MobiDB-lite"/>
    </source>
</evidence>
<sequence length="184" mass="19344">MSEAATFNLPLWAEILVAFFALCGGLVGLLGAAGVLRLPTFFARVHAPALITTAGIWCLMLATITYFSVQSGRPALNVLLLGLFIAITAPVTTIFLMRAALFRSRQSGEDVPRSVNMLQLAVPKLAPEKDDDEDDSEGHNASDRDGGSGNAEEARDVPDVPDVNANAPDANAPGPHTPGPAKPQ</sequence>
<accession>A0A2A2AQ22</accession>
<dbReference type="RefSeq" id="WP_095557092.1">
    <property type="nucleotide sequence ID" value="NZ_NSJD01000012.1"/>
</dbReference>
<comment type="caution">
    <text evidence="3">The sequence shown here is derived from an EMBL/GenBank/DDBJ whole genome shotgun (WGS) entry which is preliminary data.</text>
</comment>
<name>A0A2A2AQ22_9BURK</name>
<feature type="transmembrane region" description="Helical" evidence="2">
    <location>
        <begin position="75"/>
        <end position="97"/>
    </location>
</feature>
<feature type="transmembrane region" description="Helical" evidence="2">
    <location>
        <begin position="12"/>
        <end position="36"/>
    </location>
</feature>
<dbReference type="AlphaFoldDB" id="A0A2A2AQ22"/>
<keyword evidence="2" id="KW-1133">Transmembrane helix</keyword>
<feature type="compositionally biased region" description="Low complexity" evidence="1">
    <location>
        <begin position="160"/>
        <end position="173"/>
    </location>
</feature>